<feature type="transmembrane region" description="Helical" evidence="1">
    <location>
        <begin position="37"/>
        <end position="61"/>
    </location>
</feature>
<evidence type="ECO:0000256" key="1">
    <source>
        <dbReference type="SAM" id="Phobius"/>
    </source>
</evidence>
<dbReference type="InterPro" id="IPR005182">
    <property type="entry name" value="YdbS-like_PH"/>
</dbReference>
<dbReference type="PANTHER" id="PTHR34473">
    <property type="entry name" value="UPF0699 TRANSMEMBRANE PROTEIN YDBS"/>
    <property type="match status" value="1"/>
</dbReference>
<dbReference type="Pfam" id="PF03703">
    <property type="entry name" value="bPH_2"/>
    <property type="match status" value="1"/>
</dbReference>
<dbReference type="Proteomes" id="UP000183685">
    <property type="component" value="Unassembled WGS sequence"/>
</dbReference>
<protein>
    <recommendedName>
        <fullName evidence="2">YdbS-like PH domain-containing protein</fullName>
    </recommendedName>
</protein>
<dbReference type="STRING" id="637679.GCA_001550055_01400"/>
<proteinExistence type="predicted"/>
<accession>A0A1G6YRR3</accession>
<dbReference type="OrthoDB" id="1750577at2"/>
<feature type="transmembrane region" description="Helical" evidence="1">
    <location>
        <begin position="73"/>
        <end position="91"/>
    </location>
</feature>
<evidence type="ECO:0000313" key="3">
    <source>
        <dbReference type="EMBL" id="SDD92981.1"/>
    </source>
</evidence>
<dbReference type="PANTHER" id="PTHR34473:SF2">
    <property type="entry name" value="UPF0699 TRANSMEMBRANE PROTEIN YDBT"/>
    <property type="match status" value="1"/>
</dbReference>
<name>A0A1G6YRR3_9PROT</name>
<feature type="domain" description="YdbS-like PH" evidence="2">
    <location>
        <begin position="95"/>
        <end position="170"/>
    </location>
</feature>
<organism evidence="3 4">
    <name type="scientific">Kordiimonas lacus</name>
    <dbReference type="NCBI Taxonomy" id="637679"/>
    <lineage>
        <taxon>Bacteria</taxon>
        <taxon>Pseudomonadati</taxon>
        <taxon>Pseudomonadota</taxon>
        <taxon>Alphaproteobacteria</taxon>
        <taxon>Kordiimonadales</taxon>
        <taxon>Kordiimonadaceae</taxon>
        <taxon>Kordiimonas</taxon>
    </lineage>
</organism>
<evidence type="ECO:0000313" key="4">
    <source>
        <dbReference type="Proteomes" id="UP000183685"/>
    </source>
</evidence>
<dbReference type="AlphaFoldDB" id="A0A1G6YRR3"/>
<sequence length="183" mass="19996">MGDSIVTHEAFSNAQVQTQDIPSAGTIAFEPLHQRHALLLITESLLVWAVPSVAFTVLLALGKIESSFLSAPWGFLLPLAVLPIIFIACLLQAKHSGFAARTHDIHFKTGVIWRKRVALPFNRIQHIEIERNPIERAFGLSTLKFFTAGGGSADMKIPALGEQQATDLKSFVLKLAGETDDRA</sequence>
<keyword evidence="1" id="KW-1133">Transmembrane helix</keyword>
<dbReference type="EMBL" id="FNAK01000003">
    <property type="protein sequence ID" value="SDD92981.1"/>
    <property type="molecule type" value="Genomic_DNA"/>
</dbReference>
<evidence type="ECO:0000259" key="2">
    <source>
        <dbReference type="Pfam" id="PF03703"/>
    </source>
</evidence>
<reference evidence="3 4" key="1">
    <citation type="submission" date="2016-10" db="EMBL/GenBank/DDBJ databases">
        <authorList>
            <person name="de Groot N.N."/>
        </authorList>
    </citation>
    <scope>NUCLEOTIDE SEQUENCE [LARGE SCALE GENOMIC DNA]</scope>
    <source>
        <strain evidence="3 4">CGMCC 1.9109</strain>
    </source>
</reference>
<gene>
    <name evidence="3" type="ORF">SAMN04488071_1719</name>
</gene>
<keyword evidence="1" id="KW-0472">Membrane</keyword>
<keyword evidence="4" id="KW-1185">Reference proteome</keyword>
<keyword evidence="1" id="KW-0812">Transmembrane</keyword>